<evidence type="ECO:0008006" key="3">
    <source>
        <dbReference type="Google" id="ProtNLM"/>
    </source>
</evidence>
<accession>A0ABN8A991</accession>
<evidence type="ECO:0000313" key="2">
    <source>
        <dbReference type="Proteomes" id="UP000789833"/>
    </source>
</evidence>
<comment type="caution">
    <text evidence="1">The sequence shown here is derived from an EMBL/GenBank/DDBJ whole genome shotgun (WGS) entry which is preliminary data.</text>
</comment>
<reference evidence="1 2" key="1">
    <citation type="submission" date="2021-10" db="EMBL/GenBank/DDBJ databases">
        <authorList>
            <person name="Criscuolo A."/>
        </authorList>
    </citation>
    <scope>NUCLEOTIDE SEQUENCE [LARGE SCALE GENOMIC DNA]</scope>
    <source>
        <strain evidence="2">CIP 111883</strain>
    </source>
</reference>
<keyword evidence="2" id="KW-1185">Reference proteome</keyword>
<evidence type="ECO:0000313" key="1">
    <source>
        <dbReference type="EMBL" id="CAG9621289.1"/>
    </source>
</evidence>
<sequence>MLFQIKEYFRYALYKIRKKQNKSYTNFAPLTITPEYTNIDKINKNVTGVIKHENKIYLTVVVDVVRNKATVKGSLRGISHLTKPFNKRHYIEIIQSDDYSFFE</sequence>
<dbReference type="Proteomes" id="UP000789833">
    <property type="component" value="Unassembled WGS sequence"/>
</dbReference>
<gene>
    <name evidence="1" type="ORF">BACCIP111883_02061</name>
</gene>
<proteinExistence type="predicted"/>
<dbReference type="RefSeq" id="WP_230501186.1">
    <property type="nucleotide sequence ID" value="NZ_CAKJTJ010000009.1"/>
</dbReference>
<organism evidence="1 2">
    <name type="scientific">Sutcliffiella rhizosphaerae</name>
    <dbReference type="NCBI Taxonomy" id="2880967"/>
    <lineage>
        <taxon>Bacteria</taxon>
        <taxon>Bacillati</taxon>
        <taxon>Bacillota</taxon>
        <taxon>Bacilli</taxon>
        <taxon>Bacillales</taxon>
        <taxon>Bacillaceae</taxon>
        <taxon>Sutcliffiella</taxon>
    </lineage>
</organism>
<dbReference type="EMBL" id="CAKJTJ010000009">
    <property type="protein sequence ID" value="CAG9621289.1"/>
    <property type="molecule type" value="Genomic_DNA"/>
</dbReference>
<protein>
    <recommendedName>
        <fullName evidence="3">Transposase</fullName>
    </recommendedName>
</protein>
<name>A0ABN8A991_9BACI</name>